<organism evidence="1 2">
    <name type="scientific">Agromyces intestinalis</name>
    <dbReference type="NCBI Taxonomy" id="2592652"/>
    <lineage>
        <taxon>Bacteria</taxon>
        <taxon>Bacillati</taxon>
        <taxon>Actinomycetota</taxon>
        <taxon>Actinomycetes</taxon>
        <taxon>Micrococcales</taxon>
        <taxon>Microbacteriaceae</taxon>
        <taxon>Agromyces</taxon>
    </lineage>
</organism>
<dbReference type="OrthoDB" id="3267550at2"/>
<keyword evidence="1" id="KW-0808">Transferase</keyword>
<dbReference type="SUPFAM" id="SSF110087">
    <property type="entry name" value="DR1885-like metal-binding protein"/>
    <property type="match status" value="1"/>
</dbReference>
<dbReference type="AlphaFoldDB" id="A0A5C1YH73"/>
<dbReference type="KEGG" id="ail:FLP10_13350"/>
<accession>A0A5C1YH73</accession>
<dbReference type="GO" id="GO:0008168">
    <property type="term" value="F:methyltransferase activity"/>
    <property type="evidence" value="ECO:0007669"/>
    <property type="project" value="UniProtKB-KW"/>
</dbReference>
<evidence type="ECO:0000313" key="1">
    <source>
        <dbReference type="EMBL" id="QEO15303.1"/>
    </source>
</evidence>
<proteinExistence type="predicted"/>
<reference evidence="1 2" key="1">
    <citation type="submission" date="2019-09" db="EMBL/GenBank/DDBJ databases">
        <title>Genome sequencing of strain KACC 19306.</title>
        <authorList>
            <person name="Heo J."/>
            <person name="Kim S.-J."/>
            <person name="Kim J.-S."/>
            <person name="Hong S.-B."/>
            <person name="Kwon S.-W."/>
        </authorList>
    </citation>
    <scope>NUCLEOTIDE SEQUENCE [LARGE SCALE GENOMIC DNA]</scope>
    <source>
        <strain evidence="1 2">KACC 19306</strain>
    </source>
</reference>
<dbReference type="EMBL" id="CP043505">
    <property type="protein sequence ID" value="QEO15303.1"/>
    <property type="molecule type" value="Genomic_DNA"/>
</dbReference>
<dbReference type="Proteomes" id="UP000324678">
    <property type="component" value="Chromosome"/>
</dbReference>
<dbReference type="GO" id="GO:0032259">
    <property type="term" value="P:methylation"/>
    <property type="evidence" value="ECO:0007669"/>
    <property type="project" value="UniProtKB-KW"/>
</dbReference>
<gene>
    <name evidence="1" type="ORF">FLP10_13350</name>
</gene>
<keyword evidence="2" id="KW-1185">Reference proteome</keyword>
<keyword evidence="1" id="KW-0489">Methyltransferase</keyword>
<dbReference type="InterPro" id="IPR036182">
    <property type="entry name" value="PCuAC_sf"/>
</dbReference>
<protein>
    <submittedName>
        <fullName evidence="1">DNA modification methylase</fullName>
    </submittedName>
</protein>
<dbReference type="RefSeq" id="WP_149161317.1">
    <property type="nucleotide sequence ID" value="NZ_CP043505.1"/>
</dbReference>
<evidence type="ECO:0000313" key="2">
    <source>
        <dbReference type="Proteomes" id="UP000324678"/>
    </source>
</evidence>
<sequence length="147" mass="15042">MASVALALAVAVGGSGCTLVTYQATTEKYDASDGVRASVGDLEVRNLLIVKDDDGQDANVVFTVSNHGDTDADLEVGLVAGESESVEVPAGGQVVLGVEEEPLLLTGVRAAPGGLAELFLATDGAEGVEVQVPVLDGRLPEYRHLLP</sequence>
<name>A0A5C1YH73_9MICO</name>